<dbReference type="PRINTS" id="PR00702">
    <property type="entry name" value="ACRIFLAVINRP"/>
</dbReference>
<feature type="transmembrane region" description="Helical" evidence="1">
    <location>
        <begin position="465"/>
        <end position="485"/>
    </location>
</feature>
<evidence type="ECO:0008006" key="4">
    <source>
        <dbReference type="Google" id="ProtNLM"/>
    </source>
</evidence>
<feature type="transmembrane region" description="Helical" evidence="1">
    <location>
        <begin position="358"/>
        <end position="379"/>
    </location>
</feature>
<dbReference type="Proteomes" id="UP000237819">
    <property type="component" value="Unassembled WGS sequence"/>
</dbReference>
<dbReference type="GO" id="GO:0042910">
    <property type="term" value="F:xenobiotic transmembrane transporter activity"/>
    <property type="evidence" value="ECO:0007669"/>
    <property type="project" value="TreeGrafter"/>
</dbReference>
<dbReference type="Gene3D" id="3.30.2090.10">
    <property type="entry name" value="Multidrug efflux transporter AcrB TolC docking domain, DN and DC subdomains"/>
    <property type="match status" value="2"/>
</dbReference>
<dbReference type="SUPFAM" id="SSF82866">
    <property type="entry name" value="Multidrug efflux transporter AcrB transmembrane domain"/>
    <property type="match status" value="2"/>
</dbReference>
<keyword evidence="1" id="KW-1133">Transmembrane helix</keyword>
<dbReference type="InterPro" id="IPR001036">
    <property type="entry name" value="Acrflvin-R"/>
</dbReference>
<dbReference type="GO" id="GO:0005886">
    <property type="term" value="C:plasma membrane"/>
    <property type="evidence" value="ECO:0007669"/>
    <property type="project" value="TreeGrafter"/>
</dbReference>
<dbReference type="RefSeq" id="WP_105339037.1">
    <property type="nucleotide sequence ID" value="NZ_PUHZ01000025.1"/>
</dbReference>
<proteinExistence type="predicted"/>
<name>A0A2S8GDS4_9BACT</name>
<dbReference type="EMBL" id="PUHZ01000025">
    <property type="protein sequence ID" value="PQO42460.1"/>
    <property type="molecule type" value="Genomic_DNA"/>
</dbReference>
<dbReference type="OrthoDB" id="9757876at2"/>
<dbReference type="PANTHER" id="PTHR32063">
    <property type="match status" value="1"/>
</dbReference>
<dbReference type="SUPFAM" id="SSF82693">
    <property type="entry name" value="Multidrug efflux transporter AcrB pore domain, PN1, PN2, PC1 and PC2 subdomains"/>
    <property type="match status" value="2"/>
</dbReference>
<gene>
    <name evidence="2" type="ORF">C5Y93_29485</name>
</gene>
<feature type="transmembrane region" description="Helical" evidence="1">
    <location>
        <begin position="1006"/>
        <end position="1025"/>
    </location>
</feature>
<feature type="transmembrane region" description="Helical" evidence="1">
    <location>
        <begin position="907"/>
        <end position="927"/>
    </location>
</feature>
<feature type="transmembrane region" description="Helical" evidence="1">
    <location>
        <begin position="433"/>
        <end position="453"/>
    </location>
</feature>
<dbReference type="InterPro" id="IPR027463">
    <property type="entry name" value="AcrB_DN_DC_subdom"/>
</dbReference>
<evidence type="ECO:0000256" key="1">
    <source>
        <dbReference type="SAM" id="Phobius"/>
    </source>
</evidence>
<feature type="transmembrane region" description="Helical" evidence="1">
    <location>
        <begin position="960"/>
        <end position="985"/>
    </location>
</feature>
<feature type="transmembrane region" description="Helical" evidence="1">
    <location>
        <begin position="1037"/>
        <end position="1067"/>
    </location>
</feature>
<feature type="transmembrane region" description="Helical" evidence="1">
    <location>
        <begin position="385"/>
        <end position="405"/>
    </location>
</feature>
<sequence>MKLSASAIDQPRFVIVCTIIVLAAVVMVGMNIPVQRTPAISKAVVLVAVPYPGAQPIEVEEQITSKIEDALQKLKNVDFIASTSTRGSSVTQIIFLDGVDPDQARGEVKDLVDEIRRELPVAREVQPSVTDIDFENTPLMLVNMTAPKGFDEAALKTLAEEVQEELETIPGVSNTQLFGGREREIHVNVNVDLAAEYGLTLGDFRQALANFHAEMPAGELDTGTFDFRVRNETQFRGVEDIRDAIISNVDGKLIKIGDVAEVEDTYRRLRNVALLNGESCATIIVNKEADINTLAAAITVKEKVAELRPQYPNIEFSVTRDTSAEISIMFRVLGSSFVFGAMLVLVILAWTMGLRISFLVLTAIPLSSAVGLIALYALGIPVSNMVIFAFILVLGMVVDGAIIVAENIHRHIERGEDPVDAAKIGIEEVGTPVIMADLTTVAAFLPMLLVPGIMGDFMRVMPEVVSVSLLGSVLVDHFFIPVVAARWYGRRKPSEVVADESAHAAIPRTSDDAEIRVRPNLGFFTKMYIYVLQWSLVNRWAVVASTVLALVWAGFMVYYHVEKEFFPPSDRGQFEVKYELPLGSSIRQTIAAAEAIQEPLRELDARPDSELVNFVSALGSSEGLASRLENDPAVGPEFGTIMVELLSPLDRERHERLILAELREKFDQTIKQFPGMTYTIKEVEEGPPGGAKVAVRFTGDDLVQLGNVSDATIGALKKIPQAVDVRSDYRNLNPEIIVEPFPEVVGLFAMTEMQVAQAIQTAINGDTTIELNLGDEDVTLRLQALDEYRESKNQLERIMLTSPSGKKATIGQLAELNRATSLFAVNRYDRKRAVTAKCDVVDNPDTDIIFDRLRNEILPSLGFRAVNGDAAMSFMDMAFVGTVGTPSEGLRAEFTGESEETAKNMNYLTASMLIAVVLIFAILVYQFGSFRQACIVMLTVPLSFVGVVAGMLISDFPFSLATFIGLVSLTGIVVNDAIVVVDFINQGRKRGLKVRDAIVEAGINRLRPVMLTTATTIGGLLPLFLNLSGGAEFWQPLTGAVIFGLGFATILTLLVIPVAYSLAYFLADRESVAAS</sequence>
<keyword evidence="1" id="KW-0812">Transmembrane</keyword>
<dbReference type="PANTHER" id="PTHR32063:SF24">
    <property type="entry name" value="CATION EFFLUX SYSTEM (ACRB_ACRD_ACRF FAMILY)"/>
    <property type="match status" value="1"/>
</dbReference>
<accession>A0A2S8GDS4</accession>
<keyword evidence="1" id="KW-0472">Membrane</keyword>
<feature type="transmembrane region" description="Helical" evidence="1">
    <location>
        <begin position="328"/>
        <end position="351"/>
    </location>
</feature>
<protein>
    <recommendedName>
        <fullName evidence="4">AcrB/AcrD/AcrF family protein</fullName>
    </recommendedName>
</protein>
<dbReference type="Gene3D" id="3.30.70.1320">
    <property type="entry name" value="Multidrug efflux transporter AcrB pore domain like"/>
    <property type="match status" value="1"/>
</dbReference>
<dbReference type="Gene3D" id="3.30.70.1430">
    <property type="entry name" value="Multidrug efflux transporter AcrB pore domain"/>
    <property type="match status" value="2"/>
</dbReference>
<feature type="transmembrane region" description="Helical" evidence="1">
    <location>
        <begin position="934"/>
        <end position="954"/>
    </location>
</feature>
<feature type="transmembrane region" description="Helical" evidence="1">
    <location>
        <begin position="12"/>
        <end position="32"/>
    </location>
</feature>
<dbReference type="AlphaFoldDB" id="A0A2S8GDS4"/>
<dbReference type="Gene3D" id="3.30.70.1440">
    <property type="entry name" value="Multidrug efflux transporter AcrB pore domain"/>
    <property type="match status" value="1"/>
</dbReference>
<comment type="caution">
    <text evidence="2">The sequence shown here is derived from an EMBL/GenBank/DDBJ whole genome shotgun (WGS) entry which is preliminary data.</text>
</comment>
<evidence type="ECO:0000313" key="3">
    <source>
        <dbReference type="Proteomes" id="UP000237819"/>
    </source>
</evidence>
<dbReference type="SUPFAM" id="SSF82714">
    <property type="entry name" value="Multidrug efflux transporter AcrB TolC docking domain, DN and DC subdomains"/>
    <property type="match status" value="2"/>
</dbReference>
<reference evidence="2 3" key="1">
    <citation type="submission" date="2018-02" db="EMBL/GenBank/DDBJ databases">
        <title>Comparative genomes isolates from brazilian mangrove.</title>
        <authorList>
            <person name="Araujo J.E."/>
            <person name="Taketani R.G."/>
            <person name="Silva M.C.P."/>
            <person name="Loureco M.V."/>
            <person name="Andreote F.D."/>
        </authorList>
    </citation>
    <scope>NUCLEOTIDE SEQUENCE [LARGE SCALE GENOMIC DNA]</scope>
    <source>
        <strain evidence="2 3">Nap-Phe MGV</strain>
    </source>
</reference>
<feature type="transmembrane region" description="Helical" evidence="1">
    <location>
        <begin position="540"/>
        <end position="561"/>
    </location>
</feature>
<evidence type="ECO:0000313" key="2">
    <source>
        <dbReference type="EMBL" id="PQO42460.1"/>
    </source>
</evidence>
<dbReference type="Gene3D" id="1.20.1640.10">
    <property type="entry name" value="Multidrug efflux transporter AcrB transmembrane domain"/>
    <property type="match status" value="2"/>
</dbReference>
<organism evidence="2 3">
    <name type="scientific">Blastopirellula marina</name>
    <dbReference type="NCBI Taxonomy" id="124"/>
    <lineage>
        <taxon>Bacteria</taxon>
        <taxon>Pseudomonadati</taxon>
        <taxon>Planctomycetota</taxon>
        <taxon>Planctomycetia</taxon>
        <taxon>Pirellulales</taxon>
        <taxon>Pirellulaceae</taxon>
        <taxon>Blastopirellula</taxon>
    </lineage>
</organism>
<dbReference type="Pfam" id="PF00873">
    <property type="entry name" value="ACR_tran"/>
    <property type="match status" value="1"/>
</dbReference>